<dbReference type="AlphaFoldDB" id="A0A286ABT4"/>
<evidence type="ECO:0008006" key="3">
    <source>
        <dbReference type="Google" id="ProtNLM"/>
    </source>
</evidence>
<accession>A0A286ABT4</accession>
<name>A0A286ABT4_9PROT</name>
<evidence type="ECO:0000313" key="1">
    <source>
        <dbReference type="EMBL" id="SOD19364.1"/>
    </source>
</evidence>
<organism evidence="1 2">
    <name type="scientific">Nitrosomonas ureae</name>
    <dbReference type="NCBI Taxonomy" id="44577"/>
    <lineage>
        <taxon>Bacteria</taxon>
        <taxon>Pseudomonadati</taxon>
        <taxon>Pseudomonadota</taxon>
        <taxon>Betaproteobacteria</taxon>
        <taxon>Nitrosomonadales</taxon>
        <taxon>Nitrosomonadaceae</taxon>
        <taxon>Nitrosomonas</taxon>
    </lineage>
</organism>
<sequence length="57" mass="6666">MDEKEDPPPPQEERKSYLHVECKPAEKGKYILAARRKNLKLNAWILETLNSEVDKSK</sequence>
<dbReference type="Proteomes" id="UP000219335">
    <property type="component" value="Unassembled WGS sequence"/>
</dbReference>
<dbReference type="RefSeq" id="WP_176492730.1">
    <property type="nucleotide sequence ID" value="NZ_OCMU01000001.1"/>
</dbReference>
<reference evidence="1 2" key="1">
    <citation type="submission" date="2017-09" db="EMBL/GenBank/DDBJ databases">
        <authorList>
            <person name="Ehlers B."/>
            <person name="Leendertz F.H."/>
        </authorList>
    </citation>
    <scope>NUCLEOTIDE SEQUENCE [LARGE SCALE GENOMIC DNA]</scope>
    <source>
        <strain evidence="1 2">Nm42</strain>
    </source>
</reference>
<proteinExistence type="predicted"/>
<gene>
    <name evidence="1" type="ORF">SAMN06297164_2347</name>
</gene>
<dbReference type="EMBL" id="OCMU01000001">
    <property type="protein sequence ID" value="SOD19364.1"/>
    <property type="molecule type" value="Genomic_DNA"/>
</dbReference>
<evidence type="ECO:0000313" key="2">
    <source>
        <dbReference type="Proteomes" id="UP000219335"/>
    </source>
</evidence>
<protein>
    <recommendedName>
        <fullName evidence="3">HicB family protein</fullName>
    </recommendedName>
</protein>